<accession>A0AAW1S233</accession>
<proteinExistence type="predicted"/>
<dbReference type="SMART" id="SM00484">
    <property type="entry name" value="XPGI"/>
    <property type="match status" value="1"/>
</dbReference>
<dbReference type="PANTHER" id="PTHR11081:SF59">
    <property type="entry name" value="FI23547P1"/>
    <property type="match status" value="1"/>
</dbReference>
<dbReference type="Proteomes" id="UP001445335">
    <property type="component" value="Unassembled WGS sequence"/>
</dbReference>
<dbReference type="PANTHER" id="PTHR11081">
    <property type="entry name" value="FLAP ENDONUCLEASE FAMILY MEMBER"/>
    <property type="match status" value="1"/>
</dbReference>
<reference evidence="3 4" key="1">
    <citation type="journal article" date="2024" name="Nat. Commun.">
        <title>Phylogenomics reveals the evolutionary origins of lichenization in chlorophyte algae.</title>
        <authorList>
            <person name="Puginier C."/>
            <person name="Libourel C."/>
            <person name="Otte J."/>
            <person name="Skaloud P."/>
            <person name="Haon M."/>
            <person name="Grisel S."/>
            <person name="Petersen M."/>
            <person name="Berrin J.G."/>
            <person name="Delaux P.M."/>
            <person name="Dal Grande F."/>
            <person name="Keller J."/>
        </authorList>
    </citation>
    <scope>NUCLEOTIDE SEQUENCE [LARGE SCALE GENOMIC DNA]</scope>
    <source>
        <strain evidence="3 4">SAG 245.80</strain>
    </source>
</reference>
<dbReference type="Pfam" id="PF00867">
    <property type="entry name" value="XPG_I"/>
    <property type="match status" value="1"/>
</dbReference>
<dbReference type="InterPro" id="IPR029060">
    <property type="entry name" value="PIN-like_dom_sf"/>
</dbReference>
<dbReference type="AlphaFoldDB" id="A0AAW1S233"/>
<evidence type="ECO:0000313" key="4">
    <source>
        <dbReference type="Proteomes" id="UP001445335"/>
    </source>
</evidence>
<dbReference type="PRINTS" id="PR00853">
    <property type="entry name" value="XPGRADSUPER"/>
</dbReference>
<protein>
    <recommendedName>
        <fullName evidence="2">XPG-I domain-containing protein</fullName>
    </recommendedName>
</protein>
<dbReference type="Gene3D" id="3.40.50.1010">
    <property type="entry name" value="5'-nuclease"/>
    <property type="match status" value="2"/>
</dbReference>
<name>A0AAW1S233_9CHLO</name>
<dbReference type="GO" id="GO:0017108">
    <property type="term" value="F:5'-flap endonuclease activity"/>
    <property type="evidence" value="ECO:0007669"/>
    <property type="project" value="TreeGrafter"/>
</dbReference>
<comment type="caution">
    <text evidence="3">The sequence shown here is derived from an EMBL/GenBank/DDBJ whole genome shotgun (WGS) entry which is preliminary data.</text>
</comment>
<feature type="compositionally biased region" description="Low complexity" evidence="1">
    <location>
        <begin position="498"/>
        <end position="516"/>
    </location>
</feature>
<dbReference type="InterPro" id="IPR006086">
    <property type="entry name" value="XPG-I_dom"/>
</dbReference>
<dbReference type="EMBL" id="JALJOU010000015">
    <property type="protein sequence ID" value="KAK9839698.1"/>
    <property type="molecule type" value="Genomic_DNA"/>
</dbReference>
<evidence type="ECO:0000259" key="2">
    <source>
        <dbReference type="SMART" id="SM00484"/>
    </source>
</evidence>
<feature type="domain" description="XPG-I" evidence="2">
    <location>
        <begin position="137"/>
        <end position="211"/>
    </location>
</feature>
<dbReference type="InterPro" id="IPR006084">
    <property type="entry name" value="XPG/Rad2"/>
</dbReference>
<feature type="compositionally biased region" description="Basic and acidic residues" evidence="1">
    <location>
        <begin position="521"/>
        <end position="534"/>
    </location>
</feature>
<dbReference type="SUPFAM" id="SSF88723">
    <property type="entry name" value="PIN domain-like"/>
    <property type="match status" value="1"/>
</dbReference>
<gene>
    <name evidence="3" type="ORF">WJX81_006968</name>
</gene>
<evidence type="ECO:0000313" key="3">
    <source>
        <dbReference type="EMBL" id="KAK9839698.1"/>
    </source>
</evidence>
<feature type="region of interest" description="Disordered" evidence="1">
    <location>
        <begin position="483"/>
        <end position="534"/>
    </location>
</feature>
<evidence type="ECO:0000256" key="1">
    <source>
        <dbReference type="SAM" id="MobiDB-lite"/>
    </source>
</evidence>
<organism evidence="3 4">
    <name type="scientific">Elliptochloris bilobata</name>
    <dbReference type="NCBI Taxonomy" id="381761"/>
    <lineage>
        <taxon>Eukaryota</taxon>
        <taxon>Viridiplantae</taxon>
        <taxon>Chlorophyta</taxon>
        <taxon>core chlorophytes</taxon>
        <taxon>Trebouxiophyceae</taxon>
        <taxon>Trebouxiophyceae incertae sedis</taxon>
        <taxon>Elliptochloris clade</taxon>
        <taxon>Elliptochloris</taxon>
    </lineage>
</organism>
<sequence>MGVQSLWKALRAEEGLVVRVRGSDGDAGQHRVATEVDGRVVAVDLAQWVVQASEKRVDYEHLREARCVRVAFERAVNWLRYGCLPVGVVEGRAPPEKRALQQQRLESRYPELKGMGLGGGGNWEFNCLLQRVADLLRALGLPVFVAPGEAEATCAALDAAGLADACATADADALLFGARCVFSTLRLTAAAPRESEVERADMPAVRRLLGLAAGGAGACTALALLAGGDYDLGGAHAVGRVGALRVVKHLLTGRQDDEGVLRRLRALVAAGADPAVEGLVKCTGCKRCKHEGGRKDAVKHHGLRNPCAACVAAGSCSEDGRCAELPGAACGCEFHRREGERAVARVVGRAHATPGFAESALAAEDAYGTQAREAAAAVRVASAALRVFPGERLAWRSRPDPAKAHACMDAAGMRWAPELVRRKMRPLVMEYDATHPGPQAEFVPVRIAKLAGQRAAVADSAGCWRYLLEWRRTDVGDPAEVAADRHWLSPAPTARQKGGPANGENAAEGAAPATPARRAHRSDEESHATSEARSLRCSAIQEHWPALVSAFNERRAADLAKARNRRRMAKTDGNTLEGMQAAMARFAEFRARAALFWI</sequence>
<keyword evidence="4" id="KW-1185">Reference proteome</keyword>